<proteinExistence type="predicted"/>
<feature type="signal peptide" evidence="1">
    <location>
        <begin position="1"/>
        <end position="19"/>
    </location>
</feature>
<dbReference type="OMA" id="ANFIPPH"/>
<dbReference type="Gene3D" id="3.40.50.410">
    <property type="entry name" value="von Willebrand factor, type A domain"/>
    <property type="match status" value="1"/>
</dbReference>
<dbReference type="PANTHER" id="PTHR31024">
    <property type="entry name" value="C-TYPE LECTIN"/>
    <property type="match status" value="1"/>
</dbReference>
<dbReference type="AlphaFoldDB" id="A0A0N4X5I6"/>
<keyword evidence="1" id="KW-0732">Signal</keyword>
<protein>
    <submittedName>
        <fullName evidence="5">VWFA domain-containing protein</fullName>
    </submittedName>
</protein>
<keyword evidence="4" id="KW-1185">Reference proteome</keyword>
<evidence type="ECO:0000256" key="1">
    <source>
        <dbReference type="SAM" id="SignalP"/>
    </source>
</evidence>
<dbReference type="GO" id="GO:0045087">
    <property type="term" value="P:innate immune response"/>
    <property type="evidence" value="ECO:0007669"/>
    <property type="project" value="TreeGrafter"/>
</dbReference>
<evidence type="ECO:0000313" key="4">
    <source>
        <dbReference type="Proteomes" id="UP000268014"/>
    </source>
</evidence>
<accession>A0A0N4X5I6</accession>
<sequence>MQYLCTLLLLLAGSLGVNAQDGTVVGNIIDGIFFTNTTTPASQMASGQIMMEVEPVQGPPIEPLSDECPCDPSNIWLDIFFVIDSSSAMTSSGFDCVSFNSFFFSIGTLVRFITYGTDAQMHHNLSYWQSTNDLLNNLDLRYHGSVGTNIEAAIRLATANFDSDNHRPNARKVIVILASAFE</sequence>
<dbReference type="EMBL" id="UZAF01021457">
    <property type="protein sequence ID" value="VDO78307.1"/>
    <property type="molecule type" value="Genomic_DNA"/>
</dbReference>
<gene>
    <name evidence="3" type="ORF">HPLM_LOCUS19620</name>
</gene>
<evidence type="ECO:0000313" key="5">
    <source>
        <dbReference type="WBParaSite" id="HPLM_0001962801-mRNA-1"/>
    </source>
</evidence>
<dbReference type="InterPro" id="IPR002035">
    <property type="entry name" value="VWF_A"/>
</dbReference>
<reference evidence="5" key="1">
    <citation type="submission" date="2017-02" db="UniProtKB">
        <authorList>
            <consortium name="WormBaseParasite"/>
        </authorList>
    </citation>
    <scope>IDENTIFICATION</scope>
</reference>
<dbReference type="SUPFAM" id="SSF53300">
    <property type="entry name" value="vWA-like"/>
    <property type="match status" value="1"/>
</dbReference>
<feature type="domain" description="VWFA" evidence="2">
    <location>
        <begin position="78"/>
        <end position="178"/>
    </location>
</feature>
<dbReference type="OrthoDB" id="5854917at2759"/>
<dbReference type="WBParaSite" id="HPLM_0001962801-mRNA-1">
    <property type="protein sequence ID" value="HPLM_0001962801-mRNA-1"/>
    <property type="gene ID" value="HPLM_0001962801"/>
</dbReference>
<dbReference type="Proteomes" id="UP000268014">
    <property type="component" value="Unassembled WGS sequence"/>
</dbReference>
<dbReference type="CDD" id="cd01450">
    <property type="entry name" value="vWFA_subfamily_ECM"/>
    <property type="match status" value="1"/>
</dbReference>
<dbReference type="PANTHER" id="PTHR31024:SF12">
    <property type="entry name" value="VWFA DOMAIN-CONTAINING PROTEIN"/>
    <property type="match status" value="1"/>
</dbReference>
<evidence type="ECO:0000313" key="3">
    <source>
        <dbReference type="EMBL" id="VDO78307.1"/>
    </source>
</evidence>
<reference evidence="3 4" key="2">
    <citation type="submission" date="2018-11" db="EMBL/GenBank/DDBJ databases">
        <authorList>
            <consortium name="Pathogen Informatics"/>
        </authorList>
    </citation>
    <scope>NUCLEOTIDE SEQUENCE [LARGE SCALE GENOMIC DNA]</scope>
    <source>
        <strain evidence="3 4">MHpl1</strain>
    </source>
</reference>
<dbReference type="Pfam" id="PF00092">
    <property type="entry name" value="VWA"/>
    <property type="match status" value="1"/>
</dbReference>
<dbReference type="InterPro" id="IPR036465">
    <property type="entry name" value="vWFA_dom_sf"/>
</dbReference>
<evidence type="ECO:0000259" key="2">
    <source>
        <dbReference type="Pfam" id="PF00092"/>
    </source>
</evidence>
<name>A0A0N4X5I6_HAEPC</name>
<feature type="chain" id="PRO_5043124513" evidence="1">
    <location>
        <begin position="20"/>
        <end position="182"/>
    </location>
</feature>
<organism evidence="5">
    <name type="scientific">Haemonchus placei</name>
    <name type="common">Barber's pole worm</name>
    <dbReference type="NCBI Taxonomy" id="6290"/>
    <lineage>
        <taxon>Eukaryota</taxon>
        <taxon>Metazoa</taxon>
        <taxon>Ecdysozoa</taxon>
        <taxon>Nematoda</taxon>
        <taxon>Chromadorea</taxon>
        <taxon>Rhabditida</taxon>
        <taxon>Rhabditina</taxon>
        <taxon>Rhabditomorpha</taxon>
        <taxon>Strongyloidea</taxon>
        <taxon>Trichostrongylidae</taxon>
        <taxon>Haemonchus</taxon>
    </lineage>
</organism>